<dbReference type="Proteomes" id="UP000016511">
    <property type="component" value="Unassembled WGS sequence"/>
</dbReference>
<organism evidence="1 2">
    <name type="scientific">Aneurinibacillus aneurinilyticus ATCC 12856</name>
    <dbReference type="NCBI Taxonomy" id="649747"/>
    <lineage>
        <taxon>Bacteria</taxon>
        <taxon>Bacillati</taxon>
        <taxon>Bacillota</taxon>
        <taxon>Bacilli</taxon>
        <taxon>Bacillales</taxon>
        <taxon>Paenibacillaceae</taxon>
        <taxon>Aneurinibacillus group</taxon>
        <taxon>Aneurinibacillus</taxon>
    </lineage>
</organism>
<protein>
    <submittedName>
        <fullName evidence="1">Uncharacterized protein</fullName>
    </submittedName>
</protein>
<gene>
    <name evidence="1" type="ORF">HMPREF0083_01127</name>
</gene>
<keyword evidence="2" id="KW-1185">Reference proteome</keyword>
<dbReference type="STRING" id="649747.HMPREF0083_01127"/>
<dbReference type="AlphaFoldDB" id="U1X8E8"/>
<sequence length="45" mass="5512">MKYWKWGVKAIKEIQGELEEVFPDYILVNMDGQHYHVRWEGIVYI</sequence>
<accession>U1X8E8</accession>
<dbReference type="PATRIC" id="fig|649747.3.peg.1026"/>
<comment type="caution">
    <text evidence="1">The sequence shown here is derived from an EMBL/GenBank/DDBJ whole genome shotgun (WGS) entry which is preliminary data.</text>
</comment>
<proteinExistence type="predicted"/>
<dbReference type="InterPro" id="IPR020139">
    <property type="entry name" value="DUF2642"/>
</dbReference>
<name>U1X8E8_ANEAE</name>
<reference evidence="1 2" key="1">
    <citation type="submission" date="2013-08" db="EMBL/GenBank/DDBJ databases">
        <authorList>
            <person name="Weinstock G."/>
            <person name="Sodergren E."/>
            <person name="Wylie T."/>
            <person name="Fulton L."/>
            <person name="Fulton R."/>
            <person name="Fronick C."/>
            <person name="O'Laughlin M."/>
            <person name="Godfrey J."/>
            <person name="Miner T."/>
            <person name="Herter B."/>
            <person name="Appelbaum E."/>
            <person name="Cordes M."/>
            <person name="Lek S."/>
            <person name="Wollam A."/>
            <person name="Pepin K.H."/>
            <person name="Palsikar V.B."/>
            <person name="Mitreva M."/>
            <person name="Wilson R.K."/>
        </authorList>
    </citation>
    <scope>NUCLEOTIDE SEQUENCE [LARGE SCALE GENOMIC DNA]</scope>
    <source>
        <strain evidence="1 2">ATCC 12856</strain>
    </source>
</reference>
<evidence type="ECO:0000313" key="1">
    <source>
        <dbReference type="EMBL" id="ERI10798.1"/>
    </source>
</evidence>
<dbReference type="EMBL" id="AWSJ01000067">
    <property type="protein sequence ID" value="ERI10798.1"/>
    <property type="molecule type" value="Genomic_DNA"/>
</dbReference>
<dbReference type="Pfam" id="PF10842">
    <property type="entry name" value="DUF2642"/>
    <property type="match status" value="1"/>
</dbReference>
<dbReference type="HOGENOM" id="CLU_3195463_0_0_9"/>
<evidence type="ECO:0000313" key="2">
    <source>
        <dbReference type="Proteomes" id="UP000016511"/>
    </source>
</evidence>